<accession>A0A0F9P6T0</accession>
<evidence type="ECO:0000256" key="3">
    <source>
        <dbReference type="ARBA" id="ARBA00022723"/>
    </source>
</evidence>
<gene>
    <name evidence="9" type="ORF">LCGC14_0938950</name>
</gene>
<protein>
    <recommendedName>
        <fullName evidence="8">Radical SAM core domain-containing protein</fullName>
    </recommendedName>
</protein>
<dbReference type="AlphaFoldDB" id="A0A0F9P6T0"/>
<reference evidence="9" key="1">
    <citation type="journal article" date="2015" name="Nature">
        <title>Complex archaea that bridge the gap between prokaryotes and eukaryotes.</title>
        <authorList>
            <person name="Spang A."/>
            <person name="Saw J.H."/>
            <person name="Jorgensen S.L."/>
            <person name="Zaremba-Niedzwiedzka K."/>
            <person name="Martijn J."/>
            <person name="Lind A.E."/>
            <person name="van Eijk R."/>
            <person name="Schleper C."/>
            <person name="Guy L."/>
            <person name="Ettema T.J."/>
        </authorList>
    </citation>
    <scope>NUCLEOTIDE SEQUENCE</scope>
</reference>
<dbReference type="InterPro" id="IPR024924">
    <property type="entry name" value="7-CO-7-deazaguanine_synth-like"/>
</dbReference>
<dbReference type="NCBIfam" id="TIGR03365">
    <property type="entry name" value="Bsubt_queE"/>
    <property type="match status" value="1"/>
</dbReference>
<keyword evidence="1" id="KW-0004">4Fe-4S</keyword>
<keyword evidence="6" id="KW-0411">Iron-sulfur</keyword>
<dbReference type="Gene3D" id="3.20.20.70">
    <property type="entry name" value="Aldolase class I"/>
    <property type="match status" value="1"/>
</dbReference>
<proteinExistence type="inferred from homology"/>
<dbReference type="InterPro" id="IPR017742">
    <property type="entry name" value="Deazaguanine_synth"/>
</dbReference>
<keyword evidence="2" id="KW-0949">S-adenosyl-L-methionine</keyword>
<keyword evidence="3" id="KW-0479">Metal-binding</keyword>
<comment type="caution">
    <text evidence="9">The sequence shown here is derived from an EMBL/GenBank/DDBJ whole genome shotgun (WGS) entry which is preliminary data.</text>
</comment>
<dbReference type="InterPro" id="IPR007197">
    <property type="entry name" value="rSAM"/>
</dbReference>
<keyword evidence="4" id="KW-0460">Magnesium</keyword>
<evidence type="ECO:0000256" key="5">
    <source>
        <dbReference type="ARBA" id="ARBA00023004"/>
    </source>
</evidence>
<evidence type="ECO:0000313" key="9">
    <source>
        <dbReference type="EMBL" id="KKN20112.1"/>
    </source>
</evidence>
<dbReference type="SFLD" id="SFLDS00029">
    <property type="entry name" value="Radical_SAM"/>
    <property type="match status" value="1"/>
</dbReference>
<evidence type="ECO:0000256" key="4">
    <source>
        <dbReference type="ARBA" id="ARBA00022842"/>
    </source>
</evidence>
<evidence type="ECO:0000256" key="7">
    <source>
        <dbReference type="ARBA" id="ARBA00023239"/>
    </source>
</evidence>
<feature type="domain" description="Radical SAM core" evidence="8">
    <location>
        <begin position="22"/>
        <end position="237"/>
    </location>
</feature>
<dbReference type="HAMAP" id="MF_00917">
    <property type="entry name" value="QueE"/>
    <property type="match status" value="1"/>
</dbReference>
<dbReference type="PANTHER" id="PTHR42836:SF1">
    <property type="entry name" value="7-CARBOXY-7-DEAZAGUANINE SYNTHASE"/>
    <property type="match status" value="1"/>
</dbReference>
<dbReference type="InterPro" id="IPR013785">
    <property type="entry name" value="Aldolase_TIM"/>
</dbReference>
<evidence type="ECO:0000259" key="8">
    <source>
        <dbReference type="PROSITE" id="PS51918"/>
    </source>
</evidence>
<keyword evidence="7" id="KW-0456">Lyase</keyword>
<dbReference type="EMBL" id="LAZR01003271">
    <property type="protein sequence ID" value="KKN20112.1"/>
    <property type="molecule type" value="Genomic_DNA"/>
</dbReference>
<dbReference type="PANTHER" id="PTHR42836">
    <property type="entry name" value="7-CARBOXY-7-DEAZAGUANINE SYNTHASE"/>
    <property type="match status" value="1"/>
</dbReference>
<sequence length="240" mass="27228">MPERALPVSEIFGPTLQGEGSLAGQRTMFIRFAYCDGAGNQWCTWCDSMHAVDPKYKSEWEQMTPGGIVGRLLSLSEYCRNVTISGGNPLIHDLTELLGCLSDHSYIVNVETQGTIFKEWINTADIVTVSPKPPSAGVCNLERLKDFLNQVIQHRVVLKVVVDPHHEGDYEFARQILSERPTWYSKPRYLSVVTYPSDTRDAILERYQLLAERVMNDQDMPDVAVLPQLHVLLWGHRKEV</sequence>
<dbReference type="GO" id="GO:0016829">
    <property type="term" value="F:lyase activity"/>
    <property type="evidence" value="ECO:0007669"/>
    <property type="project" value="UniProtKB-KW"/>
</dbReference>
<evidence type="ECO:0000256" key="1">
    <source>
        <dbReference type="ARBA" id="ARBA00022485"/>
    </source>
</evidence>
<name>A0A0F9P6T0_9ZZZZ</name>
<organism evidence="9">
    <name type="scientific">marine sediment metagenome</name>
    <dbReference type="NCBI Taxonomy" id="412755"/>
    <lineage>
        <taxon>unclassified sequences</taxon>
        <taxon>metagenomes</taxon>
        <taxon>ecological metagenomes</taxon>
    </lineage>
</organism>
<evidence type="ECO:0000256" key="2">
    <source>
        <dbReference type="ARBA" id="ARBA00022691"/>
    </source>
</evidence>
<dbReference type="PIRSF" id="PIRSF000370">
    <property type="entry name" value="QueE"/>
    <property type="match status" value="1"/>
</dbReference>
<evidence type="ECO:0000256" key="6">
    <source>
        <dbReference type="ARBA" id="ARBA00023014"/>
    </source>
</evidence>
<keyword evidence="5" id="KW-0408">Iron</keyword>
<dbReference type="GO" id="GO:0046872">
    <property type="term" value="F:metal ion binding"/>
    <property type="evidence" value="ECO:0007669"/>
    <property type="project" value="UniProtKB-KW"/>
</dbReference>
<dbReference type="PROSITE" id="PS51918">
    <property type="entry name" value="RADICAL_SAM"/>
    <property type="match status" value="1"/>
</dbReference>
<dbReference type="GO" id="GO:0051539">
    <property type="term" value="F:4 iron, 4 sulfur cluster binding"/>
    <property type="evidence" value="ECO:0007669"/>
    <property type="project" value="UniProtKB-KW"/>
</dbReference>